<dbReference type="PROSITE" id="PS51318">
    <property type="entry name" value="TAT"/>
    <property type="match status" value="1"/>
</dbReference>
<dbReference type="Pfam" id="PF04685">
    <property type="entry name" value="DUF608"/>
    <property type="match status" value="1"/>
</dbReference>
<accession>A0ABY9TKB5</accession>
<evidence type="ECO:0000259" key="2">
    <source>
        <dbReference type="Pfam" id="PF12215"/>
    </source>
</evidence>
<dbReference type="InterPro" id="IPR052566">
    <property type="entry name" value="Non-lysos_glucosylceramidase"/>
</dbReference>
<evidence type="ECO:0000259" key="1">
    <source>
        <dbReference type="Pfam" id="PF04685"/>
    </source>
</evidence>
<dbReference type="InterPro" id="IPR008928">
    <property type="entry name" value="6-hairpin_glycosidase_sf"/>
</dbReference>
<evidence type="ECO:0000313" key="3">
    <source>
        <dbReference type="EMBL" id="WNC69177.1"/>
    </source>
</evidence>
<dbReference type="GO" id="GO:0016787">
    <property type="term" value="F:hydrolase activity"/>
    <property type="evidence" value="ECO:0007669"/>
    <property type="project" value="UniProtKB-KW"/>
</dbReference>
<dbReference type="Proteomes" id="UP001248581">
    <property type="component" value="Chromosome"/>
</dbReference>
<dbReference type="RefSeq" id="WP_348388321.1">
    <property type="nucleotide sequence ID" value="NZ_CP134146.1"/>
</dbReference>
<feature type="domain" description="Glycosyl-hydrolase family 116 N-terminal" evidence="2">
    <location>
        <begin position="301"/>
        <end position="392"/>
    </location>
</feature>
<dbReference type="Gene3D" id="1.50.10.10">
    <property type="match status" value="1"/>
</dbReference>
<dbReference type="SUPFAM" id="SSF48208">
    <property type="entry name" value="Six-hairpin glycosidases"/>
    <property type="match status" value="1"/>
</dbReference>
<dbReference type="PANTHER" id="PTHR12654">
    <property type="entry name" value="BILE ACID BETA-GLUCOSIDASE-RELATED"/>
    <property type="match status" value="1"/>
</dbReference>
<dbReference type="PANTHER" id="PTHR12654:SF4">
    <property type="entry name" value="PB1 DOMAIN-CONTAINING PROTEIN"/>
    <property type="match status" value="1"/>
</dbReference>
<evidence type="ECO:0000313" key="4">
    <source>
        <dbReference type="Proteomes" id="UP001248581"/>
    </source>
</evidence>
<feature type="domain" description="Glycosyl-hydrolase family 116 N-terminal" evidence="2">
    <location>
        <begin position="100"/>
        <end position="284"/>
    </location>
</feature>
<protein>
    <submittedName>
        <fullName evidence="3">GH116 family glycosyl hydrolase</fullName>
    </submittedName>
</protein>
<dbReference type="Pfam" id="PF12215">
    <property type="entry name" value="Glyco_hydr_116N"/>
    <property type="match status" value="2"/>
</dbReference>
<sequence length="911" mass="101531">MTNKNNSSQTKSSCCAANETCAPKVNRRQLLKGIGAGMATMTGAFTMPAMAGPFSKEPTGPTTDGPIPIDKKLSADWVESLYARGKATTYKGWQQLQYIGMPISGIGTGTVYIGGDGKLWVWDIFNEQHEGVVPQVYEHPTLRNEHGDNKIKERNGANYISPPAQTSPWHFEQGFAVAIEQGKNKVRRTLDHNGFSDISFKGQAPIADINYYDASTKINVELEAMTPYIPLDTDRSSYPATIMRYVFTNKSTNAMRLSVEGWSENPVLQNKAEQQNAHLLTSKYVDQGGVGFISTAVGNDSTAQQAINTLPDFGSFSMMCLDSKSSVAIDSELAKLTANLELKPGETKEVTFIVSWFFPNQTALYKKEHKNIKRWYASKYDDAKAVALDVANSITELTSLTKLWRDTWYDSTLPHWLLERAIIPTNALQTNTAYRFDNNRFWAWEGVGCCAGTCTHVWHYAQAVGRLFPNLERDLRERTDYGIGFKDNGAILFRGEYNNKDATDGQAGVILRTYREHQMSPDSEFLKRVWPNAKKALQYLILVDAQGGMPDGIPEGEQHNTLDAEWYGKIPVLSSLYIAALRAGEEMAKVMDDKEFAKLCSGIYQQGQKNILKLFNPKHGFFTQEIDPNHADAIGIGEGCYIDQVMGQWWANQLNLGRLYDGKTIRSALSSLWDYNFCPDMGPFRDSIETPSAKGRTYALAGEAGLVMCTWPKGGRQGDWEKYWQYGYFQECMTGFEYQVAGHMVWESDHDPEFLTKGLAITRAIHDRYHGSKRNPFNEIECSDHYARAMASYGVYLAAAGFESDSPKGHLGFKPRMTDKGNFKSAFTSAEGWGAFEQKGQSITLKLHYGKLTLNTLSLRSGTRGLVANNIPPTVSSSHGKASISREGKDITLSFNQPLVLSANETLTIEL</sequence>
<feature type="domain" description="Glycosyl-hydrolase family 116 catalytic region" evidence="1">
    <location>
        <begin position="501"/>
        <end position="794"/>
    </location>
</feature>
<proteinExistence type="predicted"/>
<keyword evidence="3" id="KW-0378">Hydrolase</keyword>
<dbReference type="InterPro" id="IPR012341">
    <property type="entry name" value="6hp_glycosidase-like_sf"/>
</dbReference>
<gene>
    <name evidence="3" type="ORF">RI845_03225</name>
</gene>
<dbReference type="InterPro" id="IPR006775">
    <property type="entry name" value="GH116_catalytic"/>
</dbReference>
<dbReference type="EMBL" id="CP134146">
    <property type="protein sequence ID" value="WNC69177.1"/>
    <property type="molecule type" value="Genomic_DNA"/>
</dbReference>
<keyword evidence="4" id="KW-1185">Reference proteome</keyword>
<organism evidence="3 4">
    <name type="scientific">Thalassotalea nanhaiensis</name>
    <dbReference type="NCBI Taxonomy" id="3065648"/>
    <lineage>
        <taxon>Bacteria</taxon>
        <taxon>Pseudomonadati</taxon>
        <taxon>Pseudomonadota</taxon>
        <taxon>Gammaproteobacteria</taxon>
        <taxon>Alteromonadales</taxon>
        <taxon>Colwelliaceae</taxon>
        <taxon>Thalassotalea</taxon>
    </lineage>
</organism>
<name>A0ABY9TKB5_9GAMM</name>
<dbReference type="InterPro" id="IPR024462">
    <property type="entry name" value="GH116_N"/>
</dbReference>
<dbReference type="InterPro" id="IPR006311">
    <property type="entry name" value="TAT_signal"/>
</dbReference>
<reference evidence="4" key="1">
    <citation type="submission" date="2023-09" db="EMBL/GenBank/DDBJ databases">
        <authorList>
            <person name="Li S."/>
            <person name="Li X."/>
            <person name="Zhang C."/>
            <person name="Zhao Z."/>
        </authorList>
    </citation>
    <scope>NUCLEOTIDE SEQUENCE [LARGE SCALE GENOMIC DNA]</scope>
    <source>
        <strain evidence="4">SQ345</strain>
    </source>
</reference>